<dbReference type="SUPFAM" id="SSF75169">
    <property type="entry name" value="DsrEFH-like"/>
    <property type="match status" value="1"/>
</dbReference>
<dbReference type="OrthoDB" id="9801500at2"/>
<dbReference type="KEGG" id="cpy:Cphy_1487"/>
<dbReference type="AlphaFoldDB" id="A9KPW2"/>
<dbReference type="PROSITE" id="PS01148">
    <property type="entry name" value="UPF0033"/>
    <property type="match status" value="1"/>
</dbReference>
<evidence type="ECO:0000256" key="2">
    <source>
        <dbReference type="SAM" id="MobiDB-lite"/>
    </source>
</evidence>
<dbReference type="InterPro" id="IPR019870">
    <property type="entry name" value="Se_metab_YedF"/>
</dbReference>
<proteinExistence type="inferred from homology"/>
<gene>
    <name evidence="4" type="ordered locus">Cphy_1487</name>
</gene>
<dbReference type="HOGENOM" id="CLU_097491_0_0_9"/>
<dbReference type="InterPro" id="IPR036868">
    <property type="entry name" value="TusA-like_sf"/>
</dbReference>
<dbReference type="InterPro" id="IPR027396">
    <property type="entry name" value="DsrEFH-like"/>
</dbReference>
<dbReference type="SUPFAM" id="SSF64307">
    <property type="entry name" value="SirA-like"/>
    <property type="match status" value="1"/>
</dbReference>
<protein>
    <submittedName>
        <fullName evidence="4">SirA family protein</fullName>
    </submittedName>
</protein>
<dbReference type="PANTHER" id="PTHR33279:SF6">
    <property type="entry name" value="SULFUR CARRIER PROTEIN YEDF-RELATED"/>
    <property type="match status" value="1"/>
</dbReference>
<evidence type="ECO:0000313" key="4">
    <source>
        <dbReference type="EMBL" id="ABX41861.1"/>
    </source>
</evidence>
<dbReference type="Pfam" id="PF01206">
    <property type="entry name" value="TusA"/>
    <property type="match status" value="1"/>
</dbReference>
<dbReference type="RefSeq" id="WP_012199515.1">
    <property type="nucleotide sequence ID" value="NC_010001.1"/>
</dbReference>
<dbReference type="eggNOG" id="COG0425">
    <property type="taxonomic scope" value="Bacteria"/>
</dbReference>
<evidence type="ECO:0000313" key="5">
    <source>
        <dbReference type="Proteomes" id="UP000000370"/>
    </source>
</evidence>
<dbReference type="Proteomes" id="UP000000370">
    <property type="component" value="Chromosome"/>
</dbReference>
<dbReference type="PANTHER" id="PTHR33279">
    <property type="entry name" value="SULFUR CARRIER PROTEIN YEDF-RELATED"/>
    <property type="match status" value="1"/>
</dbReference>
<dbReference type="EMBL" id="CP000885">
    <property type="protein sequence ID" value="ABX41861.1"/>
    <property type="molecule type" value="Genomic_DNA"/>
</dbReference>
<sequence length="223" mass="24637">MKKTIDARGLQCPLPVIETKKVLKELTDGMVEIFVDNEIAVQNLTKMAKQMKLNYSSEKIANDHYAVRIEIVDQAKEGVNQNSNSRENIQSNSSQDVTLVSTTDQCNPDTREESTIIVLSTDHMGEGNEQLGKTLMKGFIYALTELDKLPEKVILYNGGAKLPVEGSDSLEDLKLLEAQGVEILTCGTCLNFYEISDKLSVGSVTNMYAIAEIMMNASKIIKP</sequence>
<dbReference type="STRING" id="357809.Cphy_1487"/>
<accession>A9KPW2</accession>
<comment type="similarity">
    <text evidence="1">Belongs to the sulfur carrier protein TusA family.</text>
</comment>
<name>A9KPW2_LACP7</name>
<keyword evidence="5" id="KW-1185">Reference proteome</keyword>
<feature type="domain" description="UPF0033" evidence="3">
    <location>
        <begin position="5"/>
        <end position="29"/>
    </location>
</feature>
<dbReference type="Gene3D" id="3.30.110.40">
    <property type="entry name" value="TusA-like domain"/>
    <property type="match status" value="1"/>
</dbReference>
<dbReference type="InterPro" id="IPR001455">
    <property type="entry name" value="TusA-like"/>
</dbReference>
<feature type="region of interest" description="Disordered" evidence="2">
    <location>
        <begin position="80"/>
        <end position="108"/>
    </location>
</feature>
<evidence type="ECO:0000259" key="3">
    <source>
        <dbReference type="PROSITE" id="PS01148"/>
    </source>
</evidence>
<evidence type="ECO:0000256" key="1">
    <source>
        <dbReference type="ARBA" id="ARBA00008984"/>
    </source>
</evidence>
<organism evidence="4 5">
    <name type="scientific">Lachnoclostridium phytofermentans (strain ATCC 700394 / DSM 18823 / ISDg)</name>
    <name type="common">Clostridium phytofermentans</name>
    <dbReference type="NCBI Taxonomy" id="357809"/>
    <lineage>
        <taxon>Bacteria</taxon>
        <taxon>Bacillati</taxon>
        <taxon>Bacillota</taxon>
        <taxon>Clostridia</taxon>
        <taxon>Lachnospirales</taxon>
        <taxon>Lachnospiraceae</taxon>
    </lineage>
</organism>
<dbReference type="NCBIfam" id="TIGR03527">
    <property type="entry name" value="selenium_YedF"/>
    <property type="match status" value="1"/>
</dbReference>
<reference evidence="5" key="1">
    <citation type="submission" date="2007-11" db="EMBL/GenBank/DDBJ databases">
        <title>Complete genome sequence of Clostridium phytofermentans ISDg.</title>
        <authorList>
            <person name="Leschine S.B."/>
            <person name="Warnick T.A."/>
            <person name="Blanchard J.L."/>
            <person name="Schnell D.J."/>
            <person name="Petit E.L."/>
            <person name="LaTouf W.G."/>
            <person name="Copeland A."/>
            <person name="Lucas S."/>
            <person name="Lapidus A."/>
            <person name="Barry K."/>
            <person name="Glavina del Rio T."/>
            <person name="Dalin E."/>
            <person name="Tice H."/>
            <person name="Pitluck S."/>
            <person name="Kiss H."/>
            <person name="Brettin T."/>
            <person name="Bruce D."/>
            <person name="Detter J.C."/>
            <person name="Han C."/>
            <person name="Kuske C."/>
            <person name="Schmutz J."/>
            <person name="Larimer F."/>
            <person name="Land M."/>
            <person name="Hauser L."/>
            <person name="Kyrpides N."/>
            <person name="Kim E.A."/>
            <person name="Richardson P."/>
        </authorList>
    </citation>
    <scope>NUCLEOTIDE SEQUENCE [LARGE SCALE GENOMIC DNA]</scope>
    <source>
        <strain evidence="5">ATCC 700394 / DSM 18823 / ISDg</strain>
    </source>
</reference>